<keyword evidence="2" id="KW-0106">Calcium</keyword>
<keyword evidence="5" id="KW-1185">Reference proteome</keyword>
<dbReference type="PROSITE" id="PS00018">
    <property type="entry name" value="EF_HAND_1"/>
    <property type="match status" value="1"/>
</dbReference>
<evidence type="ECO:0000256" key="1">
    <source>
        <dbReference type="ARBA" id="ARBA00022729"/>
    </source>
</evidence>
<dbReference type="PANTHER" id="PTHR19237">
    <property type="entry name" value="NUCLEOBINDIN"/>
    <property type="match status" value="1"/>
</dbReference>
<dbReference type="SUPFAM" id="SSF47473">
    <property type="entry name" value="EF-hand"/>
    <property type="match status" value="1"/>
</dbReference>
<reference evidence="4 5" key="1">
    <citation type="journal article" date="2011" name="Science">
        <title>Comparative functional genomics of the fission yeasts.</title>
        <authorList>
            <person name="Rhind N."/>
            <person name="Chen Z."/>
            <person name="Yassour M."/>
            <person name="Thompson D.A."/>
            <person name="Haas B.J."/>
            <person name="Habib N."/>
            <person name="Wapinski I."/>
            <person name="Roy S."/>
            <person name="Lin M.F."/>
            <person name="Heiman D.I."/>
            <person name="Young S.K."/>
            <person name="Furuya K."/>
            <person name="Guo Y."/>
            <person name="Pidoux A."/>
            <person name="Chen H.M."/>
            <person name="Robbertse B."/>
            <person name="Goldberg J.M."/>
            <person name="Aoki K."/>
            <person name="Bayne E.H."/>
            <person name="Berlin A.M."/>
            <person name="Desjardins C.A."/>
            <person name="Dobbs E."/>
            <person name="Dukaj L."/>
            <person name="Fan L."/>
            <person name="FitzGerald M.G."/>
            <person name="French C."/>
            <person name="Gujja S."/>
            <person name="Hansen K."/>
            <person name="Keifenheim D."/>
            <person name="Levin J.Z."/>
            <person name="Mosher R.A."/>
            <person name="Mueller C.A."/>
            <person name="Pfiffner J."/>
            <person name="Priest M."/>
            <person name="Russ C."/>
            <person name="Smialowska A."/>
            <person name="Swoboda P."/>
            <person name="Sykes S.M."/>
            <person name="Vaughn M."/>
            <person name="Vengrova S."/>
            <person name="Yoder R."/>
            <person name="Zeng Q."/>
            <person name="Allshire R."/>
            <person name="Baulcombe D."/>
            <person name="Birren B.W."/>
            <person name="Brown W."/>
            <person name="Ekwall K."/>
            <person name="Kellis M."/>
            <person name="Leatherwood J."/>
            <person name="Levin H."/>
            <person name="Margalit H."/>
            <person name="Martienssen R."/>
            <person name="Nieduszynski C.A."/>
            <person name="Spatafora J.W."/>
            <person name="Friedman N."/>
            <person name="Dalgaard J.Z."/>
            <person name="Baumann P."/>
            <person name="Niki H."/>
            <person name="Regev A."/>
            <person name="Nusbaum C."/>
        </authorList>
    </citation>
    <scope>NUCLEOTIDE SEQUENCE [LARGE SCALE GENOMIC DNA]</scope>
    <source>
        <strain evidence="5">yFS286</strain>
    </source>
</reference>
<dbReference type="AlphaFoldDB" id="S9PME3"/>
<dbReference type="EMBL" id="KE503208">
    <property type="protein sequence ID" value="EPX70436.1"/>
    <property type="molecule type" value="Genomic_DNA"/>
</dbReference>
<feature type="signal peptide" evidence="3">
    <location>
        <begin position="1"/>
        <end position="20"/>
    </location>
</feature>
<evidence type="ECO:0000256" key="3">
    <source>
        <dbReference type="SAM" id="SignalP"/>
    </source>
</evidence>
<sequence length="191" mass="23033">MFTKLLKWFSFFIFLNSALAGWIETHMKEEHRIDEFTDESFFRLHDLAKKGFWTDRDILTLYGIYENDEVPFSKKNEILVDVLKKTDASQDRIVTLTEFLNFRKKGGELTDFGFPGHHGDEEEEFEMHHVEKYHPAGLDEPDENWNHPEDIEHFQKHDELFHGEKRPEERRKHFLKPNNIPIKFRRMTIQI</sequence>
<organism evidence="4 5">
    <name type="scientific">Schizosaccharomyces octosporus (strain yFS286)</name>
    <name type="common">Fission yeast</name>
    <name type="synonym">Octosporomyces octosporus</name>
    <dbReference type="NCBI Taxonomy" id="483514"/>
    <lineage>
        <taxon>Eukaryota</taxon>
        <taxon>Fungi</taxon>
        <taxon>Dikarya</taxon>
        <taxon>Ascomycota</taxon>
        <taxon>Taphrinomycotina</taxon>
        <taxon>Schizosaccharomycetes</taxon>
        <taxon>Schizosaccharomycetales</taxon>
        <taxon>Schizosaccharomycetaceae</taxon>
        <taxon>Schizosaccharomyces</taxon>
    </lineage>
</organism>
<dbReference type="GeneID" id="25033730"/>
<dbReference type="eggNOG" id="ENOG502QRFY">
    <property type="taxonomic scope" value="Eukaryota"/>
</dbReference>
<dbReference type="PANTHER" id="PTHR19237:SF20">
    <property type="entry name" value="NUCLEOBINDIN 1"/>
    <property type="match status" value="1"/>
</dbReference>
<dbReference type="InterPro" id="IPR018247">
    <property type="entry name" value="EF_Hand_1_Ca_BS"/>
</dbReference>
<dbReference type="GO" id="GO:0005793">
    <property type="term" value="C:endoplasmic reticulum-Golgi intermediate compartment"/>
    <property type="evidence" value="ECO:0007669"/>
    <property type="project" value="TreeGrafter"/>
</dbReference>
<dbReference type="RefSeq" id="XP_013020814.1">
    <property type="nucleotide sequence ID" value="XM_013165360.1"/>
</dbReference>
<dbReference type="HOGENOM" id="CLU_096561_0_0_1"/>
<evidence type="ECO:0000313" key="5">
    <source>
        <dbReference type="Proteomes" id="UP000016088"/>
    </source>
</evidence>
<name>S9PME3_SCHOY</name>
<dbReference type="GO" id="GO:0005509">
    <property type="term" value="F:calcium ion binding"/>
    <property type="evidence" value="ECO:0007669"/>
    <property type="project" value="TreeGrafter"/>
</dbReference>
<accession>S9PME3</accession>
<evidence type="ECO:0000313" key="4">
    <source>
        <dbReference type="EMBL" id="EPX70436.1"/>
    </source>
</evidence>
<proteinExistence type="predicted"/>
<protein>
    <submittedName>
        <fullName evidence="4">Fungal protein</fullName>
    </submittedName>
</protein>
<dbReference type="InterPro" id="IPR040250">
    <property type="entry name" value="Nucleobindin"/>
</dbReference>
<evidence type="ECO:0000256" key="2">
    <source>
        <dbReference type="ARBA" id="ARBA00022837"/>
    </source>
</evidence>
<dbReference type="OMA" id="ADWMTKH"/>
<dbReference type="InterPro" id="IPR011992">
    <property type="entry name" value="EF-hand-dom_pair"/>
</dbReference>
<dbReference type="Proteomes" id="UP000016088">
    <property type="component" value="Unassembled WGS sequence"/>
</dbReference>
<feature type="chain" id="PRO_5004554317" evidence="3">
    <location>
        <begin position="21"/>
        <end position="191"/>
    </location>
</feature>
<gene>
    <name evidence="4" type="ORF">SOCG_04768</name>
</gene>
<keyword evidence="1 3" id="KW-0732">Signal</keyword>
<dbReference type="VEuPathDB" id="FungiDB:SOCG_04768"/>